<accession>A0A370PW98</accession>
<keyword evidence="2" id="KW-1185">Reference proteome</keyword>
<sequence length="74" mass="8277">MMFCRLALCKMLDLGLFVSTLAAFGGWFFNSVAWIVQTTRLFYCQQCSPVNVWECSLKTCSLTEQVGTLVPIGT</sequence>
<name>A0A370PW98_ASPPH</name>
<dbReference type="AlphaFoldDB" id="A0A370PW98"/>
<gene>
    <name evidence="1" type="ORF">M752DRAFT_102962</name>
</gene>
<dbReference type="EMBL" id="KZ851846">
    <property type="protein sequence ID" value="RDK46448.1"/>
    <property type="molecule type" value="Genomic_DNA"/>
</dbReference>
<proteinExistence type="predicted"/>
<evidence type="ECO:0000313" key="2">
    <source>
        <dbReference type="Proteomes" id="UP000254937"/>
    </source>
</evidence>
<protein>
    <submittedName>
        <fullName evidence="1">Uncharacterized protein</fullName>
    </submittedName>
</protein>
<evidence type="ECO:0000313" key="1">
    <source>
        <dbReference type="EMBL" id="RDK46448.1"/>
    </source>
</evidence>
<organism evidence="1 2">
    <name type="scientific">Aspergillus phoenicis ATCC 13157</name>
    <dbReference type="NCBI Taxonomy" id="1353007"/>
    <lineage>
        <taxon>Eukaryota</taxon>
        <taxon>Fungi</taxon>
        <taxon>Dikarya</taxon>
        <taxon>Ascomycota</taxon>
        <taxon>Pezizomycotina</taxon>
        <taxon>Eurotiomycetes</taxon>
        <taxon>Eurotiomycetidae</taxon>
        <taxon>Eurotiales</taxon>
        <taxon>Aspergillaceae</taxon>
        <taxon>Aspergillus</taxon>
    </lineage>
</organism>
<dbReference type="Proteomes" id="UP000254937">
    <property type="component" value="Unassembled WGS sequence"/>
</dbReference>
<reference evidence="1 2" key="1">
    <citation type="submission" date="2018-07" db="EMBL/GenBank/DDBJ databases">
        <title>Section-level genome sequencing of Aspergillus section Nigri to investigate inter- and intra-species variation.</title>
        <authorList>
            <consortium name="DOE Joint Genome Institute"/>
            <person name="Vesth T.C."/>
            <person name="Nybo J.L."/>
            <person name="Theobald S."/>
            <person name="Frisvad J.C."/>
            <person name="Larsen T.O."/>
            <person name="Nielsen K.F."/>
            <person name="Hoof J.B."/>
            <person name="Brandl J."/>
            <person name="Salamov A."/>
            <person name="Riley R."/>
            <person name="Gladden J.M."/>
            <person name="Phatale P."/>
            <person name="Nielsen M.T."/>
            <person name="Lyhne E.K."/>
            <person name="Kogle M.E."/>
            <person name="Strasser K."/>
            <person name="McDonnell E."/>
            <person name="Barry K."/>
            <person name="Clum A."/>
            <person name="Chen C."/>
            <person name="Nolan M."/>
            <person name="Sandor L."/>
            <person name="Kuo A."/>
            <person name="Lipzen A."/>
            <person name="Hainaut M."/>
            <person name="Drula E."/>
            <person name="Tsang A."/>
            <person name="Magnuson J.K."/>
            <person name="Henrissat B."/>
            <person name="Wiebenga A."/>
            <person name="Simmons B.A."/>
            <person name="Makela M.R."/>
            <person name="De vries R.P."/>
            <person name="Grigoriev I.V."/>
            <person name="Mortensen U.H."/>
            <person name="Baker S.E."/>
            <person name="Andersen M.R."/>
        </authorList>
    </citation>
    <scope>NUCLEOTIDE SEQUENCE [LARGE SCALE GENOMIC DNA]</scope>
    <source>
        <strain evidence="1 2">ATCC 13157</strain>
    </source>
</reference>